<dbReference type="RefSeq" id="WP_100917093.1">
    <property type="nucleotide sequence ID" value="NZ_CP025057.1"/>
</dbReference>
<dbReference type="InterPro" id="IPR030945">
    <property type="entry name" value="EcfS_MSC_0063"/>
</dbReference>
<dbReference type="Proteomes" id="UP000231823">
    <property type="component" value="Chromosome"/>
</dbReference>
<gene>
    <name evidence="2" type="ORF">SFLOR_v1c11030</name>
</gene>
<keyword evidence="1" id="KW-0812">Transmembrane</keyword>
<keyword evidence="3" id="KW-1185">Reference proteome</keyword>
<sequence length="174" mass="19651">MKRVSTKSIAICGLITSLMFGIGALSTFISNISGKNIFQISDTIYLSLLNFLNPFLLITSASISGILIDLYAGGFIYMPITVIVKILIGITFILLKKFIPLYLNIFISYIWIFIYVLYAYLIFDSSVAIVEVITDSIQYSFTVVFASIFCFSFNKVKLKQKIIDKNETELEKLQ</sequence>
<feature type="transmembrane region" description="Helical" evidence="1">
    <location>
        <begin position="137"/>
        <end position="156"/>
    </location>
</feature>
<dbReference type="KEGG" id="sfz:SFLOR_v1c11030"/>
<evidence type="ECO:0000313" key="2">
    <source>
        <dbReference type="EMBL" id="AUB32149.1"/>
    </source>
</evidence>
<name>A0A2K8SFB3_9MOLU</name>
<evidence type="ECO:0000313" key="3">
    <source>
        <dbReference type="Proteomes" id="UP000231823"/>
    </source>
</evidence>
<feature type="transmembrane region" description="Helical" evidence="1">
    <location>
        <begin position="74"/>
        <end position="95"/>
    </location>
</feature>
<proteinExistence type="predicted"/>
<organism evidence="2 3">
    <name type="scientific">Spiroplasma floricola 23-6</name>
    <dbReference type="NCBI Taxonomy" id="1336749"/>
    <lineage>
        <taxon>Bacteria</taxon>
        <taxon>Bacillati</taxon>
        <taxon>Mycoplasmatota</taxon>
        <taxon>Mollicutes</taxon>
        <taxon>Entomoplasmatales</taxon>
        <taxon>Spiroplasmataceae</taxon>
        <taxon>Spiroplasma</taxon>
    </lineage>
</organism>
<dbReference type="AlphaFoldDB" id="A0A2K8SFB3"/>
<reference evidence="2 3" key="1">
    <citation type="submission" date="2017-12" db="EMBL/GenBank/DDBJ databases">
        <title>Complete genome sequence of Spiroplasma floricola 23-6 (ATCC 29989).</title>
        <authorList>
            <person name="Tsai Y.-M."/>
            <person name="Wu P.-S."/>
            <person name="Lo W.-S."/>
            <person name="Kuo C.-H."/>
        </authorList>
    </citation>
    <scope>NUCLEOTIDE SEQUENCE [LARGE SCALE GENOMIC DNA]</scope>
    <source>
        <strain evidence="2 3">23-6</strain>
    </source>
</reference>
<dbReference type="OrthoDB" id="389711at2"/>
<accession>A0A2K8SFB3</accession>
<dbReference type="Gene3D" id="1.10.1760.20">
    <property type="match status" value="1"/>
</dbReference>
<feature type="transmembrane region" description="Helical" evidence="1">
    <location>
        <begin position="44"/>
        <end position="68"/>
    </location>
</feature>
<keyword evidence="1" id="KW-1133">Transmembrane helix</keyword>
<keyword evidence="1" id="KW-0472">Membrane</keyword>
<evidence type="ECO:0000256" key="1">
    <source>
        <dbReference type="SAM" id="Phobius"/>
    </source>
</evidence>
<dbReference type="NCBIfam" id="TIGR04522">
    <property type="entry name" value="EcfS_MSC_0063"/>
    <property type="match status" value="1"/>
</dbReference>
<protein>
    <submittedName>
        <fullName evidence="2">Uncharacterized protein</fullName>
    </submittedName>
</protein>
<feature type="transmembrane region" description="Helical" evidence="1">
    <location>
        <begin position="6"/>
        <end position="32"/>
    </location>
</feature>
<dbReference type="EMBL" id="CP025057">
    <property type="protein sequence ID" value="AUB32149.1"/>
    <property type="molecule type" value="Genomic_DNA"/>
</dbReference>
<feature type="transmembrane region" description="Helical" evidence="1">
    <location>
        <begin position="102"/>
        <end position="122"/>
    </location>
</feature>